<dbReference type="GO" id="GO:0016787">
    <property type="term" value="F:hydrolase activity"/>
    <property type="evidence" value="ECO:0007669"/>
    <property type="project" value="UniProtKB-KW"/>
</dbReference>
<keyword evidence="1" id="KW-0378">Hydrolase</keyword>
<dbReference type="SUPFAM" id="SSF53474">
    <property type="entry name" value="alpha/beta-Hydrolases"/>
    <property type="match status" value="1"/>
</dbReference>
<proteinExistence type="predicted"/>
<protein>
    <submittedName>
        <fullName evidence="1">Alpha/beta hydrolase</fullName>
    </submittedName>
</protein>
<dbReference type="Proteomes" id="UP001064632">
    <property type="component" value="Chromosome"/>
</dbReference>
<reference evidence="1" key="1">
    <citation type="submission" date="2022-09" db="EMBL/GenBank/DDBJ databases">
        <title>Tahibacter sp. nov., isolated from a fresh water.</title>
        <authorList>
            <person name="Baek J.H."/>
            <person name="Lee J.K."/>
            <person name="Kim J.M."/>
            <person name="Jeon C.O."/>
        </authorList>
    </citation>
    <scope>NUCLEOTIDE SEQUENCE</scope>
    <source>
        <strain evidence="1">W38</strain>
    </source>
</reference>
<organism evidence="1 2">
    <name type="scientific">Tahibacter amnicola</name>
    <dbReference type="NCBI Taxonomy" id="2976241"/>
    <lineage>
        <taxon>Bacteria</taxon>
        <taxon>Pseudomonadati</taxon>
        <taxon>Pseudomonadota</taxon>
        <taxon>Gammaproteobacteria</taxon>
        <taxon>Lysobacterales</taxon>
        <taxon>Rhodanobacteraceae</taxon>
        <taxon>Tahibacter</taxon>
    </lineage>
</organism>
<sequence>MISRQGSGWLSSFASFSIRLPAMSHRCPVLILPGLGNSGPDHWQSHWERADSDCRRVLQDNWDTPDCRNWVLRLDEVLAHQAQPVVLAAHSSACAMVAHWAHDAAADRLKMVRGALLVAPTDPTGPHYPTGPVGFGPVPLEHLPFASIIVASDDDRYLSESVARHFATAWGSQFVWLRNAGHINAASGHGAWPEGRQLLDSLRLRD</sequence>
<evidence type="ECO:0000313" key="1">
    <source>
        <dbReference type="EMBL" id="UXI70451.1"/>
    </source>
</evidence>
<dbReference type="InterPro" id="IPR010662">
    <property type="entry name" value="RBBP9/YdeN"/>
</dbReference>
<name>A0ABY6BPH2_9GAMM</name>
<keyword evidence="2" id="KW-1185">Reference proteome</keyword>
<accession>A0ABY6BPH2</accession>
<gene>
    <name evidence="1" type="ORF">N4264_12690</name>
</gene>
<dbReference type="Gene3D" id="3.40.50.1820">
    <property type="entry name" value="alpha/beta hydrolase"/>
    <property type="match status" value="1"/>
</dbReference>
<dbReference type="InterPro" id="IPR029058">
    <property type="entry name" value="AB_hydrolase_fold"/>
</dbReference>
<evidence type="ECO:0000313" key="2">
    <source>
        <dbReference type="Proteomes" id="UP001064632"/>
    </source>
</evidence>
<dbReference type="EMBL" id="CP104694">
    <property type="protein sequence ID" value="UXI70451.1"/>
    <property type="molecule type" value="Genomic_DNA"/>
</dbReference>
<dbReference type="Pfam" id="PF06821">
    <property type="entry name" value="Ser_hydrolase"/>
    <property type="match status" value="1"/>
</dbReference>